<comment type="caution">
    <text evidence="2">The sequence shown here is derived from an EMBL/GenBank/DDBJ whole genome shotgun (WGS) entry which is preliminary data.</text>
</comment>
<evidence type="ECO:0000313" key="3">
    <source>
        <dbReference type="Proteomes" id="UP000095192"/>
    </source>
</evidence>
<evidence type="ECO:0000313" key="2">
    <source>
        <dbReference type="EMBL" id="OEH78668.1"/>
    </source>
</evidence>
<name>A0A1D3D5D9_9EIME</name>
<accession>A0A1D3D5D9</accession>
<feature type="region of interest" description="Disordered" evidence="1">
    <location>
        <begin position="301"/>
        <end position="325"/>
    </location>
</feature>
<protein>
    <submittedName>
        <fullName evidence="2">Uncharacterized protein</fullName>
    </submittedName>
</protein>
<keyword evidence="3" id="KW-1185">Reference proteome</keyword>
<feature type="region of interest" description="Disordered" evidence="1">
    <location>
        <begin position="1"/>
        <end position="64"/>
    </location>
</feature>
<evidence type="ECO:0000256" key="1">
    <source>
        <dbReference type="SAM" id="MobiDB-lite"/>
    </source>
</evidence>
<dbReference type="Proteomes" id="UP000095192">
    <property type="component" value="Unassembled WGS sequence"/>
</dbReference>
<dbReference type="EMBL" id="JROU02000655">
    <property type="protein sequence ID" value="OEH78668.1"/>
    <property type="molecule type" value="Genomic_DNA"/>
</dbReference>
<proteinExistence type="predicted"/>
<organism evidence="2 3">
    <name type="scientific">Cyclospora cayetanensis</name>
    <dbReference type="NCBI Taxonomy" id="88456"/>
    <lineage>
        <taxon>Eukaryota</taxon>
        <taxon>Sar</taxon>
        <taxon>Alveolata</taxon>
        <taxon>Apicomplexa</taxon>
        <taxon>Conoidasida</taxon>
        <taxon>Coccidia</taxon>
        <taxon>Eucoccidiorida</taxon>
        <taxon>Eimeriorina</taxon>
        <taxon>Eimeriidae</taxon>
        <taxon>Cyclospora</taxon>
    </lineage>
</organism>
<sequence>MSPSGSAHLSPNEDYHSSPRAGLSSSGMHTRFRSNSASRLPQRQGVPRHASHLRSTMGAAVSPIGAPPAEAAAWALAASAADAGPEEPQTSVVLEDVNRLRQTQQKHLYRQKLKEQQSKFARQQQMLQLQEQERHQSGSAQQRQREAPALTAMDIESQHIPLLQQLAVPVEEEVVVASGNSHDSNGSGIRAWLGGRSLDDYILHLMKQGLAPMSRFTAAGEMQYQSFLAAQIAERQQTEAAELQRNLTRYHMGLSNGIAPFVACYPTAEDEKEIVAPPSAAPAVYGGRSAPQHSNVTCPPQQHVMQQERAPQQKPMQQGQQPASRNAEAFCFSSVTVHGAASTAVIEQSQCWGSV</sequence>
<feature type="compositionally biased region" description="Low complexity" evidence="1">
    <location>
        <begin position="312"/>
        <end position="322"/>
    </location>
</feature>
<gene>
    <name evidence="2" type="ORF">cyc_02281</name>
</gene>
<reference evidence="2 3" key="1">
    <citation type="journal article" date="2016" name="BMC Genomics">
        <title>Comparative genomics reveals Cyclospora cayetanensis possesses coccidia-like metabolism and invasion components but unique surface antigens.</title>
        <authorList>
            <person name="Liu S."/>
            <person name="Wang L."/>
            <person name="Zheng H."/>
            <person name="Xu Z."/>
            <person name="Roellig D.M."/>
            <person name="Li N."/>
            <person name="Frace M.A."/>
            <person name="Tang K."/>
            <person name="Arrowood M.J."/>
            <person name="Moss D.M."/>
            <person name="Zhang L."/>
            <person name="Feng Y."/>
            <person name="Xiao L."/>
        </authorList>
    </citation>
    <scope>NUCLEOTIDE SEQUENCE [LARGE SCALE GENOMIC DNA]</scope>
    <source>
        <strain evidence="2 3">CHN_HEN01</strain>
    </source>
</reference>
<dbReference type="InParanoid" id="A0A1D3D5D9"/>
<feature type="compositionally biased region" description="Polar residues" evidence="1">
    <location>
        <begin position="23"/>
        <end position="41"/>
    </location>
</feature>
<feature type="region of interest" description="Disordered" evidence="1">
    <location>
        <begin position="112"/>
        <end position="148"/>
    </location>
</feature>
<dbReference type="VEuPathDB" id="ToxoDB:cyc_02281"/>
<dbReference type="AlphaFoldDB" id="A0A1D3D5D9"/>